<evidence type="ECO:0000313" key="2">
    <source>
        <dbReference type="EMBL" id="MBP1996339.1"/>
    </source>
</evidence>
<comment type="caution">
    <text evidence="2">The sequence shown here is derived from an EMBL/GenBank/DDBJ whole genome shotgun (WGS) entry which is preliminary data.</text>
</comment>
<protein>
    <recommendedName>
        <fullName evidence="4">ABC transporter permease</fullName>
    </recommendedName>
</protein>
<dbReference type="RefSeq" id="WP_209978672.1">
    <property type="nucleotide sequence ID" value="NZ_JAGGLB010000048.1"/>
</dbReference>
<keyword evidence="1" id="KW-0812">Transmembrane</keyword>
<feature type="transmembrane region" description="Helical" evidence="1">
    <location>
        <begin position="99"/>
        <end position="119"/>
    </location>
</feature>
<keyword evidence="1" id="KW-0472">Membrane</keyword>
<feature type="transmembrane region" description="Helical" evidence="1">
    <location>
        <begin position="131"/>
        <end position="154"/>
    </location>
</feature>
<sequence>MREWLGHLHTEWRLSVRGAYIWVLSIVGAAHAWLVHSVNTWTENFSLYLHQFEFMFLGALTILAVLSGVYGARRDQASGAERWLGSLPYLSMRRWSAKFIVLALPFAVFSLVPVFLFSWARVARFSEASMYPAIFLLSSLIPMLYALTLGWLLGGILRNRFGYFVGFLLFFLHFYGGMLLIVPSLPLPIRLVPNFLLFDYKSMGYFDDLWGFSRELSFWMHRGFYMFITIFLFALFICWTGFKRKEPGFRMHAAAASIGLLGAIIFLSSHLMLKTGQMEAGEVKPMSIAAISAPANKLVNSHLAEEAVPGTLYNLEMSPLSNGRLRIQASISFANTLVSKDAPLRLILNPLFEVEAVKAGEIVVPFKRDGEILAIDFVPYGEQQANITVLYEGNVQDYRNSDDGIMLPVHFADRYNIHLPADYGWYPILADEGIGPKGVNVTYPITAKLFSNFAMVQRSTEGKQQIVHFESVDSAGFSLWGGALKEIALESGGLRTKAIVNELVEDVHGRQIVLFFHHSKLMFYELFTMPNLAESNTLIPLDWIKMNQPQISPARTNSDEPLIPEDWINSGERGIHMSKGGYISVPAYIFGGLYDTQETVDMMMSYWIKSAQLFSTPLSPANDRLFTTALSAYFLKKEHTDAYHLSEEASPLEKVATAEAETEAKKVELNLRNILTFITENENAHVERILRSLYDHLSSAPETDVDIPAFLQNEGK</sequence>
<dbReference type="EMBL" id="JAGGLB010000048">
    <property type="protein sequence ID" value="MBP1996339.1"/>
    <property type="molecule type" value="Genomic_DNA"/>
</dbReference>
<keyword evidence="3" id="KW-1185">Reference proteome</keyword>
<proteinExistence type="predicted"/>
<feature type="transmembrane region" description="Helical" evidence="1">
    <location>
        <begin position="54"/>
        <end position="72"/>
    </location>
</feature>
<feature type="transmembrane region" description="Helical" evidence="1">
    <location>
        <begin position="161"/>
        <end position="182"/>
    </location>
</feature>
<reference evidence="2 3" key="1">
    <citation type="submission" date="2021-03" db="EMBL/GenBank/DDBJ databases">
        <title>Genomic Encyclopedia of Type Strains, Phase IV (KMG-IV): sequencing the most valuable type-strain genomes for metagenomic binning, comparative biology and taxonomic classification.</title>
        <authorList>
            <person name="Goeker M."/>
        </authorList>
    </citation>
    <scope>NUCLEOTIDE SEQUENCE [LARGE SCALE GENOMIC DNA]</scope>
    <source>
        <strain evidence="2 3">DSM 26048</strain>
    </source>
</reference>
<feature type="transmembrane region" description="Helical" evidence="1">
    <location>
        <begin position="254"/>
        <end position="273"/>
    </location>
</feature>
<feature type="transmembrane region" description="Helical" evidence="1">
    <location>
        <begin position="223"/>
        <end position="242"/>
    </location>
</feature>
<keyword evidence="1" id="KW-1133">Transmembrane helix</keyword>
<feature type="transmembrane region" description="Helical" evidence="1">
    <location>
        <begin position="12"/>
        <end position="34"/>
    </location>
</feature>
<dbReference type="Proteomes" id="UP001519287">
    <property type="component" value="Unassembled WGS sequence"/>
</dbReference>
<accession>A0ABS4J917</accession>
<evidence type="ECO:0000313" key="3">
    <source>
        <dbReference type="Proteomes" id="UP001519287"/>
    </source>
</evidence>
<evidence type="ECO:0000256" key="1">
    <source>
        <dbReference type="SAM" id="Phobius"/>
    </source>
</evidence>
<evidence type="ECO:0008006" key="4">
    <source>
        <dbReference type="Google" id="ProtNLM"/>
    </source>
</evidence>
<gene>
    <name evidence="2" type="ORF">J2Z66_007985</name>
</gene>
<organism evidence="2 3">
    <name type="scientific">Paenibacillus eucommiae</name>
    <dbReference type="NCBI Taxonomy" id="1355755"/>
    <lineage>
        <taxon>Bacteria</taxon>
        <taxon>Bacillati</taxon>
        <taxon>Bacillota</taxon>
        <taxon>Bacilli</taxon>
        <taxon>Bacillales</taxon>
        <taxon>Paenibacillaceae</taxon>
        <taxon>Paenibacillus</taxon>
    </lineage>
</organism>
<name>A0ABS4J917_9BACL</name>